<accession>A0A1H5J6X7</accession>
<sequence length="79" mass="8609">MPTTDDQYAVDAIATLLGTSAEWNSSMFEDISDIVGAVRPHPGDAADTYGDDFRKVTGREVLAAWDLTDDQDDREGSRS</sequence>
<name>A0A1H5J6X7_9ACTN</name>
<dbReference type="EMBL" id="FNUC01000003">
    <property type="protein sequence ID" value="SEE48246.1"/>
    <property type="molecule type" value="Genomic_DNA"/>
</dbReference>
<reference evidence="2" key="1">
    <citation type="submission" date="2016-10" db="EMBL/GenBank/DDBJ databases">
        <authorList>
            <person name="Varghese N."/>
            <person name="Submissions S."/>
        </authorList>
    </citation>
    <scope>NUCLEOTIDE SEQUENCE [LARGE SCALE GENOMIC DNA]</scope>
    <source>
        <strain evidence="2">DSM 45237</strain>
    </source>
</reference>
<evidence type="ECO:0000313" key="1">
    <source>
        <dbReference type="EMBL" id="SEE48246.1"/>
    </source>
</evidence>
<dbReference type="RefSeq" id="WP_141711831.1">
    <property type="nucleotide sequence ID" value="NZ_FNUC01000003.1"/>
</dbReference>
<dbReference type="STRING" id="561176.SAMN04488561_1465"/>
<gene>
    <name evidence="1" type="ORF">SAMN04488561_1465</name>
</gene>
<proteinExistence type="predicted"/>
<organism evidence="1 2">
    <name type="scientific">Jiangella alba</name>
    <dbReference type="NCBI Taxonomy" id="561176"/>
    <lineage>
        <taxon>Bacteria</taxon>
        <taxon>Bacillati</taxon>
        <taxon>Actinomycetota</taxon>
        <taxon>Actinomycetes</taxon>
        <taxon>Jiangellales</taxon>
        <taxon>Jiangellaceae</taxon>
        <taxon>Jiangella</taxon>
    </lineage>
</organism>
<dbReference type="AlphaFoldDB" id="A0A1H5J6X7"/>
<evidence type="ECO:0000313" key="2">
    <source>
        <dbReference type="Proteomes" id="UP000181980"/>
    </source>
</evidence>
<protein>
    <submittedName>
        <fullName evidence="1">Uncharacterized protein</fullName>
    </submittedName>
</protein>
<keyword evidence="2" id="KW-1185">Reference proteome</keyword>
<dbReference type="Proteomes" id="UP000181980">
    <property type="component" value="Unassembled WGS sequence"/>
</dbReference>